<dbReference type="AlphaFoldDB" id="A0AA86INX9"/>
<organism evidence="1 2">
    <name type="scientific">Priestia megaterium</name>
    <name type="common">Bacillus megaterium</name>
    <dbReference type="NCBI Taxonomy" id="1404"/>
    <lineage>
        <taxon>Bacteria</taxon>
        <taxon>Bacillati</taxon>
        <taxon>Bacillota</taxon>
        <taxon>Bacilli</taxon>
        <taxon>Bacillales</taxon>
        <taxon>Bacillaceae</taxon>
        <taxon>Priestia</taxon>
    </lineage>
</organism>
<evidence type="ECO:0000313" key="2">
    <source>
        <dbReference type="Proteomes" id="UP000253834"/>
    </source>
</evidence>
<gene>
    <name evidence="1" type="ORF">CIB87_26625</name>
</gene>
<dbReference type="Proteomes" id="UP000253834">
    <property type="component" value="Chromosome"/>
</dbReference>
<dbReference type="Pfam" id="PF17279">
    <property type="entry name" value="DUF5344"/>
    <property type="match status" value="1"/>
</dbReference>
<sequence>MGKEILMKYSGIDTALSQLRLSAQALDPSFPQDIKGLNVLDTMDKLSDINTKLEALLKSYQALLIKSEQMAGSSVELMRAADKKLSTVSTSILK</sequence>
<evidence type="ECO:0000313" key="1">
    <source>
        <dbReference type="EMBL" id="AXI32393.1"/>
    </source>
</evidence>
<accession>A0AA86INX9</accession>
<proteinExistence type="predicted"/>
<reference evidence="1 2" key="1">
    <citation type="submission" date="2017-07" db="EMBL/GenBank/DDBJ databases">
        <title>Isolation and development of strain Bacillus megaterium SR7 for enhanced growth and metabolite production under supercritical carbon dioxide.</title>
        <authorList>
            <person name="Freedman A.J.E."/>
            <person name="Peet K.C."/>
            <person name="Boock J.T."/>
            <person name="Penn K."/>
            <person name="Prather K.L.J."/>
            <person name="Thompson J.R."/>
        </authorList>
    </citation>
    <scope>NUCLEOTIDE SEQUENCE [LARGE SCALE GENOMIC DNA]</scope>
    <source>
        <strain evidence="1 2">SR7</strain>
    </source>
</reference>
<dbReference type="InterPro" id="IPR046318">
    <property type="entry name" value="DUF5344"/>
</dbReference>
<name>A0AA86INX9_PRIMG</name>
<protein>
    <recommendedName>
        <fullName evidence="3">YwqI/YxiC family protein</fullName>
    </recommendedName>
</protein>
<evidence type="ECO:0008006" key="3">
    <source>
        <dbReference type="Google" id="ProtNLM"/>
    </source>
</evidence>
<dbReference type="EMBL" id="CP022674">
    <property type="protein sequence ID" value="AXI32393.1"/>
    <property type="molecule type" value="Genomic_DNA"/>
</dbReference>
<dbReference type="RefSeq" id="WP_114897174.1">
    <property type="nucleotide sequence ID" value="NZ_CP022674.1"/>
</dbReference>